<dbReference type="PROSITE" id="PS00917">
    <property type="entry name" value="ASN_GLN_ASE_2"/>
    <property type="match status" value="1"/>
</dbReference>
<dbReference type="InterPro" id="IPR037152">
    <property type="entry name" value="L-asparaginase_N_sf"/>
</dbReference>
<dbReference type="EMBL" id="WNBW01000004">
    <property type="protein sequence ID" value="MTU04145.1"/>
    <property type="molecule type" value="Genomic_DNA"/>
</dbReference>
<dbReference type="GO" id="GO:0006528">
    <property type="term" value="P:asparagine metabolic process"/>
    <property type="evidence" value="ECO:0007669"/>
    <property type="project" value="InterPro"/>
</dbReference>
<dbReference type="Gene3D" id="3.40.50.40">
    <property type="match status" value="1"/>
</dbReference>
<dbReference type="InterPro" id="IPR040919">
    <property type="entry name" value="Asparaginase_C"/>
</dbReference>
<feature type="binding site" evidence="6">
    <location>
        <position position="56"/>
    </location>
    <ligand>
        <name>substrate</name>
    </ligand>
</feature>
<evidence type="ECO:0000313" key="12">
    <source>
        <dbReference type="EMBL" id="MTU04145.1"/>
    </source>
</evidence>
<feature type="active site" evidence="8">
    <location>
        <position position="89"/>
    </location>
</feature>
<evidence type="ECO:0000256" key="3">
    <source>
        <dbReference type="ARBA" id="ARBA00022801"/>
    </source>
</evidence>
<evidence type="ECO:0000259" key="9">
    <source>
        <dbReference type="Pfam" id="PF00710"/>
    </source>
</evidence>
<dbReference type="Gene3D" id="3.40.50.1170">
    <property type="entry name" value="L-asparaginase, N-terminal domain"/>
    <property type="match status" value="1"/>
</dbReference>
<dbReference type="SFLD" id="SFLDS00057">
    <property type="entry name" value="Glutaminase/Asparaginase"/>
    <property type="match status" value="1"/>
</dbReference>
<feature type="active site" description="O-isoaspartyl threonine intermediate" evidence="5">
    <location>
        <position position="12"/>
    </location>
</feature>
<evidence type="ECO:0000256" key="2">
    <source>
        <dbReference type="ARBA" id="ARBA00012920"/>
    </source>
</evidence>
<gene>
    <name evidence="11" type="ORF">GMD11_07380</name>
    <name evidence="12" type="ORF">GMD18_07035</name>
</gene>
<feature type="domain" description="L-asparaginase N-terminal" evidence="9">
    <location>
        <begin position="3"/>
        <end position="193"/>
    </location>
</feature>
<evidence type="ECO:0000313" key="13">
    <source>
        <dbReference type="Proteomes" id="UP000443070"/>
    </source>
</evidence>
<dbReference type="InterPro" id="IPR006034">
    <property type="entry name" value="Asparaginase/glutaminase-like"/>
</dbReference>
<dbReference type="PIRSF" id="PIRSF001220">
    <property type="entry name" value="L-ASNase_gatD"/>
    <property type="match status" value="1"/>
</dbReference>
<dbReference type="AlphaFoldDB" id="A0A7X3BVY9"/>
<evidence type="ECO:0000256" key="7">
    <source>
        <dbReference type="PROSITE-ProRule" id="PRU10099"/>
    </source>
</evidence>
<feature type="active site" evidence="7">
    <location>
        <position position="12"/>
    </location>
</feature>
<reference evidence="13 14" key="1">
    <citation type="journal article" date="2019" name="Nat. Med.">
        <title>A library of human gut bacterial isolates paired with longitudinal multiomics data enables mechanistic microbiome research.</title>
        <authorList>
            <person name="Poyet M."/>
            <person name="Groussin M."/>
            <person name="Gibbons S.M."/>
            <person name="Avila-Pacheco J."/>
            <person name="Jiang X."/>
            <person name="Kearney S.M."/>
            <person name="Perrotta A.R."/>
            <person name="Berdy B."/>
            <person name="Zhao S."/>
            <person name="Lieberman T.D."/>
            <person name="Swanson P.K."/>
            <person name="Smith M."/>
            <person name="Roesemann S."/>
            <person name="Alexander J.E."/>
            <person name="Rich S.A."/>
            <person name="Livny J."/>
            <person name="Vlamakis H."/>
            <person name="Clish C."/>
            <person name="Bullock K."/>
            <person name="Deik A."/>
            <person name="Scott J."/>
            <person name="Pierce K.A."/>
            <person name="Xavier R.J."/>
            <person name="Alm E.J."/>
        </authorList>
    </citation>
    <scope>NUCLEOTIDE SEQUENCE [LARGE SCALE GENOMIC DNA]</scope>
    <source>
        <strain evidence="11 14">BIOML-A13</strain>
        <strain evidence="12 13">BIOML-A3</strain>
    </source>
</reference>
<dbReference type="SUPFAM" id="SSF53774">
    <property type="entry name" value="Glutaminase/Asparaginase"/>
    <property type="match status" value="1"/>
</dbReference>
<protein>
    <recommendedName>
        <fullName evidence="2">asparaginase</fullName>
        <ecNumber evidence="2">3.5.1.1</ecNumber>
    </recommendedName>
</protein>
<dbReference type="OrthoDB" id="9788068at2"/>
<dbReference type="PANTHER" id="PTHR11707">
    <property type="entry name" value="L-ASPARAGINASE"/>
    <property type="match status" value="1"/>
</dbReference>
<accession>A0A7X3BVY9</accession>
<evidence type="ECO:0000256" key="1">
    <source>
        <dbReference type="ARBA" id="ARBA00010518"/>
    </source>
</evidence>
<comment type="similarity">
    <text evidence="1">Belongs to the asparaginase 1 family.</text>
</comment>
<comment type="catalytic activity">
    <reaction evidence="4">
        <text>L-asparagine + H2O = L-aspartate + NH4(+)</text>
        <dbReference type="Rhea" id="RHEA:21016"/>
        <dbReference type="ChEBI" id="CHEBI:15377"/>
        <dbReference type="ChEBI" id="CHEBI:28938"/>
        <dbReference type="ChEBI" id="CHEBI:29991"/>
        <dbReference type="ChEBI" id="CHEBI:58048"/>
        <dbReference type="EC" id="3.5.1.1"/>
    </reaction>
</comment>
<keyword evidence="3" id="KW-0378">Hydrolase</keyword>
<dbReference type="InterPro" id="IPR020827">
    <property type="entry name" value="Asparaginase/glutaminase_AS1"/>
</dbReference>
<dbReference type="PANTHER" id="PTHR11707:SF28">
    <property type="entry name" value="60 KDA LYSOPHOSPHOLIPASE"/>
    <property type="match status" value="1"/>
</dbReference>
<dbReference type="InterPro" id="IPR036152">
    <property type="entry name" value="Asp/glu_Ase-like_sf"/>
</dbReference>
<feature type="domain" description="Asparaginase/glutaminase C-terminal" evidence="10">
    <location>
        <begin position="207"/>
        <end position="322"/>
    </location>
</feature>
<dbReference type="PRINTS" id="PR00139">
    <property type="entry name" value="ASNGLNASE"/>
</dbReference>
<dbReference type="InterPro" id="IPR027475">
    <property type="entry name" value="Asparaginase/glutaminase_AS2"/>
</dbReference>
<keyword evidence="13" id="KW-1185">Reference proteome</keyword>
<evidence type="ECO:0000256" key="8">
    <source>
        <dbReference type="PROSITE-ProRule" id="PRU10100"/>
    </source>
</evidence>
<evidence type="ECO:0000256" key="4">
    <source>
        <dbReference type="ARBA" id="ARBA00049366"/>
    </source>
</evidence>
<dbReference type="CDD" id="cd08964">
    <property type="entry name" value="L-asparaginase_II"/>
    <property type="match status" value="1"/>
</dbReference>
<dbReference type="EC" id="3.5.1.1" evidence="2"/>
<dbReference type="FunFam" id="3.40.50.1170:FF:000001">
    <property type="entry name" value="L-asparaginase 2"/>
    <property type="match status" value="1"/>
</dbReference>
<dbReference type="Pfam" id="PF00710">
    <property type="entry name" value="Asparaginase"/>
    <property type="match status" value="1"/>
</dbReference>
<dbReference type="PROSITE" id="PS00144">
    <property type="entry name" value="ASN_GLN_ASE_1"/>
    <property type="match status" value="1"/>
</dbReference>
<evidence type="ECO:0000256" key="5">
    <source>
        <dbReference type="PIRSR" id="PIRSR001220-1"/>
    </source>
</evidence>
<proteinExistence type="inferred from homology"/>
<evidence type="ECO:0000259" key="10">
    <source>
        <dbReference type="Pfam" id="PF17763"/>
    </source>
</evidence>
<evidence type="ECO:0000313" key="11">
    <source>
        <dbReference type="EMBL" id="MTT76081.1"/>
    </source>
</evidence>
<evidence type="ECO:0000313" key="14">
    <source>
        <dbReference type="Proteomes" id="UP000484547"/>
    </source>
</evidence>
<dbReference type="SMART" id="SM00870">
    <property type="entry name" value="Asparaginase"/>
    <property type="match status" value="1"/>
</dbReference>
<feature type="binding site" evidence="6">
    <location>
        <begin position="89"/>
        <end position="90"/>
    </location>
    <ligand>
        <name>substrate</name>
    </ligand>
</feature>
<dbReference type="Pfam" id="PF17763">
    <property type="entry name" value="Asparaginase_C"/>
    <property type="match status" value="1"/>
</dbReference>
<dbReference type="InterPro" id="IPR004550">
    <property type="entry name" value="AsnASE_II"/>
</dbReference>
<dbReference type="Proteomes" id="UP000443070">
    <property type="component" value="Unassembled WGS sequence"/>
</dbReference>
<evidence type="ECO:0000256" key="6">
    <source>
        <dbReference type="PIRSR" id="PIRSR001220-2"/>
    </source>
</evidence>
<dbReference type="RefSeq" id="WP_155164043.1">
    <property type="nucleotide sequence ID" value="NZ_WNBG01000004.1"/>
</dbReference>
<dbReference type="PIRSF" id="PIRSF500176">
    <property type="entry name" value="L_ASNase"/>
    <property type="match status" value="1"/>
</dbReference>
<dbReference type="PROSITE" id="PS51732">
    <property type="entry name" value="ASN_GLN_ASE_3"/>
    <property type="match status" value="1"/>
</dbReference>
<dbReference type="Proteomes" id="UP000484547">
    <property type="component" value="Unassembled WGS sequence"/>
</dbReference>
<name>A0A7X3BVY9_9FIRM</name>
<comment type="caution">
    <text evidence="11">The sequence shown here is derived from an EMBL/GenBank/DDBJ whole genome shotgun (WGS) entry which is preliminary data.</text>
</comment>
<dbReference type="EMBL" id="WNBM01000004">
    <property type="protein sequence ID" value="MTT76081.1"/>
    <property type="molecule type" value="Genomic_DNA"/>
</dbReference>
<dbReference type="GO" id="GO:0004067">
    <property type="term" value="F:asparaginase activity"/>
    <property type="evidence" value="ECO:0007669"/>
    <property type="project" value="UniProtKB-UniRule"/>
</dbReference>
<dbReference type="InterPro" id="IPR027474">
    <property type="entry name" value="L-asparaginase_N"/>
</dbReference>
<organism evidence="11 14">
    <name type="scientific">Phascolarctobacterium faecium</name>
    <dbReference type="NCBI Taxonomy" id="33025"/>
    <lineage>
        <taxon>Bacteria</taxon>
        <taxon>Bacillati</taxon>
        <taxon>Bacillota</taxon>
        <taxon>Negativicutes</taxon>
        <taxon>Acidaminococcales</taxon>
        <taxon>Acidaminococcaceae</taxon>
        <taxon>Phascolarctobacterium</taxon>
    </lineage>
</organism>
<sequence length="324" mass="34844">MKKVVVMTTGGTIAMKYDPVTQGLIPAVSGDDLIEAVPALREIAEVEVVEFSNVPSGHITPQMMFDLAKMADRYAEREDVSGIVVTHGTDTLEETAYMLGLAVKTNKPVCLTGAMRGASETGPDGPANILAAVMVAASDEALGKGALLIFNDEIHAAAEVTKTHTTSCATFHSPGWGPIGDIYFDRVVFRRQPLNLEKICPAVLAEDVCLLKTYAGMDVYLFKMLAEKPVQGLVVEALGCGNVPPAVKEGIEYVRSRDIPVVLASRVHTGRVVPAYSYFGSARSMEASKIILGGELTGQKARIKLMLALGLTKDNEELRRFFDN</sequence>
<dbReference type="InterPro" id="IPR027473">
    <property type="entry name" value="L-asparaginase_C"/>
</dbReference>